<protein>
    <submittedName>
        <fullName evidence="2">Hypothetical_protein</fullName>
    </submittedName>
</protein>
<sequence>MSSIQESSESSANELQQFINQPGDEFCNLDVGQIRQYLQKMHTKPEQKQTAEEEQLAEPLKFIPVKNHIESDWAPEKDAQFLQMVKNENDTDWEKVSQTFQLDLKTVKYHFQVLQQIWTIDQQSKLLALVQQSLQNNEIPNFKQIAVELNKTKTQCQKHYQKLMAGCWTDELDQIVLKVAENNFDREDLTQEDFAETEKQIYVLKQQIHERFVYLRDRSNKAEKFWFKKEASIALAWYKSNKDSAVKNFDELRAVCKGYDLFDIRRLIRKQ</sequence>
<gene>
    <name evidence="1" type="ORF">HINF_LOCUS38181</name>
    <name evidence="2" type="ORF">HINF_LOCUS61771</name>
</gene>
<dbReference type="Pfam" id="PF13921">
    <property type="entry name" value="Myb_DNA-bind_6"/>
    <property type="match status" value="1"/>
</dbReference>
<reference evidence="1" key="1">
    <citation type="submission" date="2023-06" db="EMBL/GenBank/DDBJ databases">
        <authorList>
            <person name="Kurt Z."/>
        </authorList>
    </citation>
    <scope>NUCLEOTIDE SEQUENCE</scope>
</reference>
<proteinExistence type="predicted"/>
<comment type="caution">
    <text evidence="1">The sequence shown here is derived from an EMBL/GenBank/DDBJ whole genome shotgun (WGS) entry which is preliminary data.</text>
</comment>
<evidence type="ECO:0000313" key="3">
    <source>
        <dbReference type="Proteomes" id="UP001642409"/>
    </source>
</evidence>
<organism evidence="1">
    <name type="scientific">Hexamita inflata</name>
    <dbReference type="NCBI Taxonomy" id="28002"/>
    <lineage>
        <taxon>Eukaryota</taxon>
        <taxon>Metamonada</taxon>
        <taxon>Diplomonadida</taxon>
        <taxon>Hexamitidae</taxon>
        <taxon>Hexamitinae</taxon>
        <taxon>Hexamita</taxon>
    </lineage>
</organism>
<name>A0AA86Q254_9EUKA</name>
<evidence type="ECO:0000313" key="1">
    <source>
        <dbReference type="EMBL" id="CAI9950536.1"/>
    </source>
</evidence>
<accession>A0AA86Q254</accession>
<dbReference type="AlphaFoldDB" id="A0AA86Q254"/>
<dbReference type="Gene3D" id="1.10.10.60">
    <property type="entry name" value="Homeodomain-like"/>
    <property type="match status" value="1"/>
</dbReference>
<keyword evidence="3" id="KW-1185">Reference proteome</keyword>
<dbReference type="Proteomes" id="UP001642409">
    <property type="component" value="Unassembled WGS sequence"/>
</dbReference>
<dbReference type="EMBL" id="CAXDID020000373">
    <property type="protein sequence ID" value="CAL6083538.1"/>
    <property type="molecule type" value="Genomic_DNA"/>
</dbReference>
<reference evidence="2 3" key="2">
    <citation type="submission" date="2024-07" db="EMBL/GenBank/DDBJ databases">
        <authorList>
            <person name="Akdeniz Z."/>
        </authorList>
    </citation>
    <scope>NUCLEOTIDE SEQUENCE [LARGE SCALE GENOMIC DNA]</scope>
</reference>
<dbReference type="EMBL" id="CATOUU010000813">
    <property type="protein sequence ID" value="CAI9950536.1"/>
    <property type="molecule type" value="Genomic_DNA"/>
</dbReference>
<evidence type="ECO:0000313" key="2">
    <source>
        <dbReference type="EMBL" id="CAL6083538.1"/>
    </source>
</evidence>